<dbReference type="Pfam" id="PF00583">
    <property type="entry name" value="Acetyltransf_1"/>
    <property type="match status" value="2"/>
</dbReference>
<protein>
    <submittedName>
        <fullName evidence="2">Predicted N-acetyltransferase YhbS</fullName>
    </submittedName>
</protein>
<dbReference type="InterPro" id="IPR050276">
    <property type="entry name" value="MshD_Acetyltransferase"/>
</dbReference>
<dbReference type="PANTHER" id="PTHR43617">
    <property type="entry name" value="L-AMINO ACID N-ACETYLTRANSFERASE"/>
    <property type="match status" value="1"/>
</dbReference>
<keyword evidence="3" id="KW-1185">Reference proteome</keyword>
<name>A0A1W1XE49_9CLOT</name>
<keyword evidence="2" id="KW-0808">Transferase</keyword>
<sequence>MLNIKLAELDNAKIINEEGLKAMKYEIIHLIKEKWKGTVIPIKYTTDKYYDVIVNKTDKGFAIDIEKKNFTEPVTYTLEEYDLKDRLYENFRENVYAWGVVVNFELVAAIETNQELGPNRLRIIELWVAEEYQKQGIGHELIEIAKEQARRERRRVIILETQSCNVNAVDFYQHEGFSLIGIDTCCYKNNDSQRKEVKLEFGWLLKEKKKFNNDEIEVRMETPDDWYKVELMTQHAFWNKHHLGCDEHYLVHKMRQDKDYLPELSRIAVKDGEVIGCIMYSKARVVDASDIHEIITFGPLCVDPKWQGCGVGELLLRETMKLAADKGYKGIVIFGEPDYYPRVGFKTCDNFNITTADGKNFDAFMGIELGKDSMKYIKGKFYESKVFDNLPKEEVEEYNKKFSKLQKLRFPGQWD</sequence>
<dbReference type="PANTHER" id="PTHR43617:SF2">
    <property type="entry name" value="UPF0039 PROTEIN SLL0451"/>
    <property type="match status" value="1"/>
</dbReference>
<feature type="domain" description="N-acetyltransferase" evidence="1">
    <location>
        <begin position="216"/>
        <end position="370"/>
    </location>
</feature>
<dbReference type="OrthoDB" id="9797178at2"/>
<dbReference type="CDD" id="cd04301">
    <property type="entry name" value="NAT_SF"/>
    <property type="match status" value="2"/>
</dbReference>
<dbReference type="InterPro" id="IPR000182">
    <property type="entry name" value="GNAT_dom"/>
</dbReference>
<reference evidence="2 3" key="1">
    <citation type="submission" date="2017-04" db="EMBL/GenBank/DDBJ databases">
        <authorList>
            <person name="Afonso C.L."/>
            <person name="Miller P.J."/>
            <person name="Scott M.A."/>
            <person name="Spackman E."/>
            <person name="Goraichik I."/>
            <person name="Dimitrov K.M."/>
            <person name="Suarez D.L."/>
            <person name="Swayne D.E."/>
        </authorList>
    </citation>
    <scope>NUCLEOTIDE SEQUENCE [LARGE SCALE GENOMIC DNA]</scope>
    <source>
        <strain evidence="2 3">DSM 12555</strain>
    </source>
</reference>
<dbReference type="RefSeq" id="WP_084115040.1">
    <property type="nucleotide sequence ID" value="NZ_FWXH01000003.1"/>
</dbReference>
<dbReference type="STRING" id="1121291.SAMN02745134_01568"/>
<evidence type="ECO:0000313" key="2">
    <source>
        <dbReference type="EMBL" id="SMC22169.1"/>
    </source>
</evidence>
<dbReference type="PROSITE" id="PS51186">
    <property type="entry name" value="GNAT"/>
    <property type="match status" value="2"/>
</dbReference>
<dbReference type="GO" id="GO:0016747">
    <property type="term" value="F:acyltransferase activity, transferring groups other than amino-acyl groups"/>
    <property type="evidence" value="ECO:0007669"/>
    <property type="project" value="InterPro"/>
</dbReference>
<dbReference type="Proteomes" id="UP000192468">
    <property type="component" value="Unassembled WGS sequence"/>
</dbReference>
<accession>A0A1W1XE49</accession>
<dbReference type="InterPro" id="IPR016181">
    <property type="entry name" value="Acyl_CoA_acyltransferase"/>
</dbReference>
<organism evidence="2 3">
    <name type="scientific">Clostridium acidisoli DSM 12555</name>
    <dbReference type="NCBI Taxonomy" id="1121291"/>
    <lineage>
        <taxon>Bacteria</taxon>
        <taxon>Bacillati</taxon>
        <taxon>Bacillota</taxon>
        <taxon>Clostridia</taxon>
        <taxon>Eubacteriales</taxon>
        <taxon>Clostridiaceae</taxon>
        <taxon>Clostridium</taxon>
    </lineage>
</organism>
<dbReference type="AlphaFoldDB" id="A0A1W1XE49"/>
<evidence type="ECO:0000313" key="3">
    <source>
        <dbReference type="Proteomes" id="UP000192468"/>
    </source>
</evidence>
<proteinExistence type="predicted"/>
<feature type="domain" description="N-acetyltransferase" evidence="1">
    <location>
        <begin position="47"/>
        <end position="200"/>
    </location>
</feature>
<evidence type="ECO:0000259" key="1">
    <source>
        <dbReference type="PROSITE" id="PS51186"/>
    </source>
</evidence>
<dbReference type="SUPFAM" id="SSF55729">
    <property type="entry name" value="Acyl-CoA N-acyltransferases (Nat)"/>
    <property type="match status" value="2"/>
</dbReference>
<dbReference type="Gene3D" id="3.40.630.30">
    <property type="match status" value="2"/>
</dbReference>
<gene>
    <name evidence="2" type="ORF">SAMN02745134_01568</name>
</gene>
<dbReference type="EMBL" id="FWXH01000003">
    <property type="protein sequence ID" value="SMC22169.1"/>
    <property type="molecule type" value="Genomic_DNA"/>
</dbReference>